<evidence type="ECO:0000256" key="3">
    <source>
        <dbReference type="ARBA" id="ARBA00012180"/>
    </source>
</evidence>
<dbReference type="InterPro" id="IPR036397">
    <property type="entry name" value="RNaseH_sf"/>
</dbReference>
<gene>
    <name evidence="9" type="ORF">JMJ35_010366</name>
</gene>
<dbReference type="GO" id="GO:0046872">
    <property type="term" value="F:metal ion binding"/>
    <property type="evidence" value="ECO:0007669"/>
    <property type="project" value="UniProtKB-KW"/>
</dbReference>
<dbReference type="EC" id="3.1.26.4" evidence="3"/>
<keyword evidence="7" id="KW-0378">Hydrolase</keyword>
<comment type="similarity">
    <text evidence="2">Belongs to the RNase H family.</text>
</comment>
<evidence type="ECO:0000256" key="4">
    <source>
        <dbReference type="ARBA" id="ARBA00022722"/>
    </source>
</evidence>
<dbReference type="InterPro" id="IPR012337">
    <property type="entry name" value="RNaseH-like_sf"/>
</dbReference>
<keyword evidence="5" id="KW-0479">Metal-binding</keyword>
<proteinExistence type="inferred from homology"/>
<dbReference type="EMBL" id="JAFEKC020000024">
    <property type="protein sequence ID" value="KAK0507328.1"/>
    <property type="molecule type" value="Genomic_DNA"/>
</dbReference>
<comment type="caution">
    <text evidence="9">The sequence shown here is derived from an EMBL/GenBank/DDBJ whole genome shotgun (WGS) entry which is preliminary data.</text>
</comment>
<keyword evidence="10" id="KW-1185">Reference proteome</keyword>
<evidence type="ECO:0000256" key="1">
    <source>
        <dbReference type="ARBA" id="ARBA00000077"/>
    </source>
</evidence>
<keyword evidence="4" id="KW-0540">Nuclease</keyword>
<dbReference type="AlphaFoldDB" id="A0AA39UX99"/>
<evidence type="ECO:0000256" key="5">
    <source>
        <dbReference type="ARBA" id="ARBA00022723"/>
    </source>
</evidence>
<dbReference type="Pfam" id="PF00075">
    <property type="entry name" value="RNase_H"/>
    <property type="match status" value="1"/>
</dbReference>
<evidence type="ECO:0000256" key="2">
    <source>
        <dbReference type="ARBA" id="ARBA00005300"/>
    </source>
</evidence>
<dbReference type="GO" id="GO:0004523">
    <property type="term" value="F:RNA-DNA hybrid ribonuclease activity"/>
    <property type="evidence" value="ECO:0007669"/>
    <property type="project" value="UniProtKB-EC"/>
</dbReference>
<sequence length="165" mass="18629">MVYIMRMYVDGGCRRNGHEDAIGAAACVIQKKWGRSCTWTRELPSGYWDPIPTSQRAEIAAIILALELALQEYAKLDGNPNLRLTIHTDSKYAHGCMTDWIYKWTRNGWINAAGNPVANKDLIEKASELDDEVKELGTVDYVWIPRGENQVADEAVNGRLDEMEN</sequence>
<organism evidence="9 10">
    <name type="scientific">Cladonia borealis</name>
    <dbReference type="NCBI Taxonomy" id="184061"/>
    <lineage>
        <taxon>Eukaryota</taxon>
        <taxon>Fungi</taxon>
        <taxon>Dikarya</taxon>
        <taxon>Ascomycota</taxon>
        <taxon>Pezizomycotina</taxon>
        <taxon>Lecanoromycetes</taxon>
        <taxon>OSLEUM clade</taxon>
        <taxon>Lecanoromycetidae</taxon>
        <taxon>Lecanorales</taxon>
        <taxon>Lecanorineae</taxon>
        <taxon>Cladoniaceae</taxon>
        <taxon>Cladonia</taxon>
    </lineage>
</organism>
<dbReference type="Proteomes" id="UP001166286">
    <property type="component" value="Unassembled WGS sequence"/>
</dbReference>
<dbReference type="SUPFAM" id="SSF53098">
    <property type="entry name" value="Ribonuclease H-like"/>
    <property type="match status" value="1"/>
</dbReference>
<reference evidence="9" key="1">
    <citation type="submission" date="2023-03" db="EMBL/GenBank/DDBJ databases">
        <title>Complete genome of Cladonia borealis.</title>
        <authorList>
            <person name="Park H."/>
        </authorList>
    </citation>
    <scope>NUCLEOTIDE SEQUENCE</scope>
    <source>
        <strain evidence="9">ANT050790</strain>
    </source>
</reference>
<dbReference type="GO" id="GO:0043137">
    <property type="term" value="P:DNA replication, removal of RNA primer"/>
    <property type="evidence" value="ECO:0007669"/>
    <property type="project" value="TreeGrafter"/>
</dbReference>
<dbReference type="PANTHER" id="PTHR10642:SF26">
    <property type="entry name" value="RIBONUCLEASE H1"/>
    <property type="match status" value="1"/>
</dbReference>
<evidence type="ECO:0000313" key="9">
    <source>
        <dbReference type="EMBL" id="KAK0507328.1"/>
    </source>
</evidence>
<protein>
    <recommendedName>
        <fullName evidence="3">ribonuclease H</fullName>
        <ecNumber evidence="3">3.1.26.4</ecNumber>
    </recommendedName>
</protein>
<name>A0AA39UX99_9LECA</name>
<dbReference type="Gene3D" id="3.30.420.10">
    <property type="entry name" value="Ribonuclease H-like superfamily/Ribonuclease H"/>
    <property type="match status" value="1"/>
</dbReference>
<feature type="domain" description="RNase H type-1" evidence="8">
    <location>
        <begin position="1"/>
        <end position="165"/>
    </location>
</feature>
<evidence type="ECO:0000259" key="8">
    <source>
        <dbReference type="PROSITE" id="PS50879"/>
    </source>
</evidence>
<evidence type="ECO:0000256" key="6">
    <source>
        <dbReference type="ARBA" id="ARBA00022759"/>
    </source>
</evidence>
<evidence type="ECO:0000313" key="10">
    <source>
        <dbReference type="Proteomes" id="UP001166286"/>
    </source>
</evidence>
<comment type="catalytic activity">
    <reaction evidence="1">
        <text>Endonucleolytic cleavage to 5'-phosphomonoester.</text>
        <dbReference type="EC" id="3.1.26.4"/>
    </reaction>
</comment>
<dbReference type="InterPro" id="IPR002156">
    <property type="entry name" value="RNaseH_domain"/>
</dbReference>
<evidence type="ECO:0000256" key="7">
    <source>
        <dbReference type="ARBA" id="ARBA00022801"/>
    </source>
</evidence>
<dbReference type="PANTHER" id="PTHR10642">
    <property type="entry name" value="RIBONUCLEASE H1"/>
    <property type="match status" value="1"/>
</dbReference>
<dbReference type="InterPro" id="IPR050092">
    <property type="entry name" value="RNase_H"/>
</dbReference>
<accession>A0AA39UX99</accession>
<keyword evidence="6" id="KW-0255">Endonuclease</keyword>
<dbReference type="PROSITE" id="PS50879">
    <property type="entry name" value="RNASE_H_1"/>
    <property type="match status" value="1"/>
</dbReference>
<dbReference type="GO" id="GO:0003676">
    <property type="term" value="F:nucleic acid binding"/>
    <property type="evidence" value="ECO:0007669"/>
    <property type="project" value="InterPro"/>
</dbReference>